<dbReference type="Pfam" id="PF06985">
    <property type="entry name" value="HET"/>
    <property type="match status" value="1"/>
</dbReference>
<dbReference type="HOGENOM" id="CLU_1357581_0_0_1"/>
<dbReference type="InterPro" id="IPR010730">
    <property type="entry name" value="HET"/>
</dbReference>
<organism evidence="2 3">
    <name type="scientific">Hypocrea virens (strain Gv29-8 / FGSC 10586)</name>
    <name type="common">Gliocladium virens</name>
    <name type="synonym">Trichoderma virens</name>
    <dbReference type="NCBI Taxonomy" id="413071"/>
    <lineage>
        <taxon>Eukaryota</taxon>
        <taxon>Fungi</taxon>
        <taxon>Dikarya</taxon>
        <taxon>Ascomycota</taxon>
        <taxon>Pezizomycotina</taxon>
        <taxon>Sordariomycetes</taxon>
        <taxon>Hypocreomycetidae</taxon>
        <taxon>Hypocreales</taxon>
        <taxon>Hypocreaceae</taxon>
        <taxon>Trichoderma</taxon>
    </lineage>
</organism>
<protein>
    <recommendedName>
        <fullName evidence="1">Heterokaryon incompatibility domain-containing protein</fullName>
    </recommendedName>
</protein>
<dbReference type="PANTHER" id="PTHR33112:SF15">
    <property type="entry name" value="HETEROKARYON INCOMPATIBILITY DOMAIN-CONTAINING PROTEIN"/>
    <property type="match status" value="1"/>
</dbReference>
<dbReference type="VEuPathDB" id="FungiDB:TRIVIDRAFT_138711"/>
<feature type="domain" description="Heterokaryon incompatibility" evidence="1">
    <location>
        <begin position="2"/>
        <end position="53"/>
    </location>
</feature>
<dbReference type="RefSeq" id="XP_013957868.1">
    <property type="nucleotide sequence ID" value="XM_014102393.1"/>
</dbReference>
<dbReference type="EMBL" id="ABDF02000005">
    <property type="protein sequence ID" value="EHK23657.1"/>
    <property type="molecule type" value="Genomic_DNA"/>
</dbReference>
<dbReference type="OMA" id="IHSSEPW"/>
<sequence length="202" mass="24102">MPKTYQDTVRIARALGVKYVWIDALCIIQDDVVDWEKESQVMAEIFRNSLVTIENSVWHTRGWTFQEDLFAMRKLYIGQQMMYWDSLKPVDIMRTEDKIIDDKLDRMSNAESSIIHSSEPWRGDYDYDGWYFPMLQYSQKRLTFETDRLPAVSSYAKLIASKSGDTYLAGLWKKNLHRGLLWKMHRRSRWTFGELLRSLRRP</sequence>
<dbReference type="PANTHER" id="PTHR33112">
    <property type="entry name" value="DOMAIN PROTEIN, PUTATIVE-RELATED"/>
    <property type="match status" value="1"/>
</dbReference>
<reference evidence="2 3" key="1">
    <citation type="journal article" date="2011" name="Genome Biol.">
        <title>Comparative genome sequence analysis underscores mycoparasitism as the ancestral life style of Trichoderma.</title>
        <authorList>
            <person name="Kubicek C.P."/>
            <person name="Herrera-Estrella A."/>
            <person name="Seidl-Seiboth V."/>
            <person name="Martinez D.A."/>
            <person name="Druzhinina I.S."/>
            <person name="Thon M."/>
            <person name="Zeilinger S."/>
            <person name="Casas-Flores S."/>
            <person name="Horwitz B.A."/>
            <person name="Mukherjee P.K."/>
            <person name="Mukherjee M."/>
            <person name="Kredics L."/>
            <person name="Alcaraz L.D."/>
            <person name="Aerts A."/>
            <person name="Antal Z."/>
            <person name="Atanasova L."/>
            <person name="Cervantes-Badillo M.G."/>
            <person name="Challacombe J."/>
            <person name="Chertkov O."/>
            <person name="McCluskey K."/>
            <person name="Coulpier F."/>
            <person name="Deshpande N."/>
            <person name="von Doehren H."/>
            <person name="Ebbole D.J."/>
            <person name="Esquivel-Naranjo E.U."/>
            <person name="Fekete E."/>
            <person name="Flipphi M."/>
            <person name="Glaser F."/>
            <person name="Gomez-Rodriguez E.Y."/>
            <person name="Gruber S."/>
            <person name="Han C."/>
            <person name="Henrissat B."/>
            <person name="Hermosa R."/>
            <person name="Hernandez-Onate M."/>
            <person name="Karaffa L."/>
            <person name="Kosti I."/>
            <person name="Le Crom S."/>
            <person name="Lindquist E."/>
            <person name="Lucas S."/>
            <person name="Luebeck M."/>
            <person name="Luebeck P.S."/>
            <person name="Margeot A."/>
            <person name="Metz B."/>
            <person name="Misra M."/>
            <person name="Nevalainen H."/>
            <person name="Omann M."/>
            <person name="Packer N."/>
            <person name="Perrone G."/>
            <person name="Uresti-Rivera E.E."/>
            <person name="Salamov A."/>
            <person name="Schmoll M."/>
            <person name="Seiboth B."/>
            <person name="Shapiro H."/>
            <person name="Sukno S."/>
            <person name="Tamayo-Ramos J.A."/>
            <person name="Tisch D."/>
            <person name="Wiest A."/>
            <person name="Wilkinson H.H."/>
            <person name="Zhang M."/>
            <person name="Coutinho P.M."/>
            <person name="Kenerley C.M."/>
            <person name="Monte E."/>
            <person name="Baker S.E."/>
            <person name="Grigoriev I.V."/>
        </authorList>
    </citation>
    <scope>NUCLEOTIDE SEQUENCE [LARGE SCALE GENOMIC DNA]</scope>
    <source>
        <strain evidence="3">Gv29-8 / FGSC 10586</strain>
    </source>
</reference>
<evidence type="ECO:0000313" key="2">
    <source>
        <dbReference type="EMBL" id="EHK23657.1"/>
    </source>
</evidence>
<name>G9MP55_HYPVG</name>
<proteinExistence type="predicted"/>
<evidence type="ECO:0000313" key="3">
    <source>
        <dbReference type="Proteomes" id="UP000007115"/>
    </source>
</evidence>
<dbReference type="GeneID" id="25787776"/>
<gene>
    <name evidence="2" type="ORF">TRIVIDRAFT_138711</name>
</gene>
<keyword evidence="3" id="KW-1185">Reference proteome</keyword>
<dbReference type="eggNOG" id="ENOG502RX3U">
    <property type="taxonomic scope" value="Eukaryota"/>
</dbReference>
<dbReference type="InParanoid" id="G9MP55"/>
<evidence type="ECO:0000259" key="1">
    <source>
        <dbReference type="Pfam" id="PF06985"/>
    </source>
</evidence>
<feature type="non-terminal residue" evidence="2">
    <location>
        <position position="202"/>
    </location>
</feature>
<dbReference type="Proteomes" id="UP000007115">
    <property type="component" value="Unassembled WGS sequence"/>
</dbReference>
<dbReference type="AlphaFoldDB" id="G9MP55"/>
<accession>G9MP55</accession>
<dbReference type="STRING" id="413071.G9MP55"/>
<dbReference type="OrthoDB" id="2958217at2759"/>
<comment type="caution">
    <text evidence="2">The sequence shown here is derived from an EMBL/GenBank/DDBJ whole genome shotgun (WGS) entry which is preliminary data.</text>
</comment>